<organism evidence="1">
    <name type="scientific">Sinorhizobium medicae</name>
    <dbReference type="NCBI Taxonomy" id="110321"/>
    <lineage>
        <taxon>Bacteria</taxon>
        <taxon>Pseudomonadati</taxon>
        <taxon>Pseudomonadota</taxon>
        <taxon>Alphaproteobacteria</taxon>
        <taxon>Hyphomicrobiales</taxon>
        <taxon>Rhizobiaceae</taxon>
        <taxon>Sinorhizobium/Ensifer group</taxon>
        <taxon>Sinorhizobium</taxon>
    </lineage>
</organism>
<sequence length="73" mass="7888">MQRFEDGYSLIIASSSYGDTLMQQQRSRVLPSAGARGSSGPLKAVSTRPEAAFVRAHVTRDSGRYHCAAGFKP</sequence>
<protein>
    <submittedName>
        <fullName evidence="1">Uncharacterized protein</fullName>
    </submittedName>
</protein>
<dbReference type="AlphaFoldDB" id="A0A508X8C2"/>
<name>A0A508X8C2_9HYPH</name>
<accession>A0A508X8C2</accession>
<proteinExistence type="predicted"/>
<gene>
    <name evidence="1" type="ORF">EMEDMD4_940064</name>
</gene>
<reference evidence="1" key="1">
    <citation type="submission" date="2019-06" db="EMBL/GenBank/DDBJ databases">
        <authorList>
            <person name="Le Quere A."/>
            <person name="Colella S."/>
        </authorList>
    </citation>
    <scope>NUCLEOTIDE SEQUENCE</scope>
    <source>
        <strain evidence="1">EmedicaeMD41</strain>
    </source>
</reference>
<dbReference type="Proteomes" id="UP000507954">
    <property type="component" value="Unassembled WGS sequence"/>
</dbReference>
<evidence type="ECO:0000313" key="1">
    <source>
        <dbReference type="EMBL" id="VTZ66036.1"/>
    </source>
</evidence>
<dbReference type="EMBL" id="CABFNB010000166">
    <property type="protein sequence ID" value="VTZ66036.1"/>
    <property type="molecule type" value="Genomic_DNA"/>
</dbReference>